<dbReference type="PANTHER" id="PTHR23501:SF191">
    <property type="entry name" value="VACUOLAR BASIC AMINO ACID TRANSPORTER 4"/>
    <property type="match status" value="1"/>
</dbReference>
<dbReference type="InterPro" id="IPR020846">
    <property type="entry name" value="MFS_dom"/>
</dbReference>
<keyword evidence="9" id="KW-1185">Reference proteome</keyword>
<feature type="transmembrane region" description="Helical" evidence="6">
    <location>
        <begin position="195"/>
        <end position="214"/>
    </location>
</feature>
<dbReference type="EMBL" id="CP117884">
    <property type="protein sequence ID" value="WDF82795.1"/>
    <property type="molecule type" value="Genomic_DNA"/>
</dbReference>
<keyword evidence="3 6" id="KW-0812">Transmembrane</keyword>
<feature type="transmembrane region" description="Helical" evidence="6">
    <location>
        <begin position="261"/>
        <end position="282"/>
    </location>
</feature>
<dbReference type="Proteomes" id="UP001220377">
    <property type="component" value="Chromosome"/>
</dbReference>
<evidence type="ECO:0000256" key="3">
    <source>
        <dbReference type="ARBA" id="ARBA00022692"/>
    </source>
</evidence>
<dbReference type="RefSeq" id="WP_274260503.1">
    <property type="nucleotide sequence ID" value="NZ_CP117884.1"/>
</dbReference>
<dbReference type="SUPFAM" id="SSF103473">
    <property type="entry name" value="MFS general substrate transporter"/>
    <property type="match status" value="1"/>
</dbReference>
<dbReference type="PANTHER" id="PTHR23501">
    <property type="entry name" value="MAJOR FACILITATOR SUPERFAMILY"/>
    <property type="match status" value="1"/>
</dbReference>
<dbReference type="InterPro" id="IPR011701">
    <property type="entry name" value="MFS"/>
</dbReference>
<organism evidence="8 9">
    <name type="scientific">Lacticaseibacillus pabuli</name>
    <dbReference type="NCBI Taxonomy" id="3025672"/>
    <lineage>
        <taxon>Bacteria</taxon>
        <taxon>Bacillati</taxon>
        <taxon>Bacillota</taxon>
        <taxon>Bacilli</taxon>
        <taxon>Lactobacillales</taxon>
        <taxon>Lactobacillaceae</taxon>
        <taxon>Lacticaseibacillus</taxon>
    </lineage>
</organism>
<protein>
    <submittedName>
        <fullName evidence="8">MFS transporter</fullName>
    </submittedName>
</protein>
<feature type="transmembrane region" description="Helical" evidence="6">
    <location>
        <begin position="327"/>
        <end position="345"/>
    </location>
</feature>
<gene>
    <name evidence="8" type="ORF">PQ472_00715</name>
</gene>
<dbReference type="InterPro" id="IPR036259">
    <property type="entry name" value="MFS_trans_sf"/>
</dbReference>
<feature type="transmembrane region" description="Helical" evidence="6">
    <location>
        <begin position="44"/>
        <end position="62"/>
    </location>
</feature>
<feature type="transmembrane region" description="Helical" evidence="6">
    <location>
        <begin position="288"/>
        <end position="315"/>
    </location>
</feature>
<reference evidence="8 9" key="1">
    <citation type="submission" date="2023-02" db="EMBL/GenBank/DDBJ databases">
        <title>Genome sequence of Lacticaseibacillus sp. KACC 23028.</title>
        <authorList>
            <person name="Kim S."/>
            <person name="Heo J."/>
            <person name="Kwon S.-W."/>
        </authorList>
    </citation>
    <scope>NUCLEOTIDE SEQUENCE [LARGE SCALE GENOMIC DNA]</scope>
    <source>
        <strain evidence="8 9">KACC 23028</strain>
    </source>
</reference>
<comment type="subcellular location">
    <subcellularLocation>
        <location evidence="1">Cell membrane</location>
        <topology evidence="1">Multi-pass membrane protein</topology>
    </subcellularLocation>
</comment>
<keyword evidence="4 6" id="KW-1133">Transmembrane helix</keyword>
<dbReference type="Gene3D" id="1.20.1250.20">
    <property type="entry name" value="MFS general substrate transporter like domains"/>
    <property type="match status" value="1"/>
</dbReference>
<evidence type="ECO:0000256" key="2">
    <source>
        <dbReference type="ARBA" id="ARBA00022448"/>
    </source>
</evidence>
<feature type="transmembrane region" description="Helical" evidence="6">
    <location>
        <begin position="220"/>
        <end position="240"/>
    </location>
</feature>
<evidence type="ECO:0000256" key="6">
    <source>
        <dbReference type="SAM" id="Phobius"/>
    </source>
</evidence>
<evidence type="ECO:0000256" key="5">
    <source>
        <dbReference type="ARBA" id="ARBA00023136"/>
    </source>
</evidence>
<proteinExistence type="predicted"/>
<evidence type="ECO:0000313" key="9">
    <source>
        <dbReference type="Proteomes" id="UP001220377"/>
    </source>
</evidence>
<keyword evidence="2" id="KW-0813">Transport</keyword>
<feature type="domain" description="Major facilitator superfamily (MFS) profile" evidence="7">
    <location>
        <begin position="9"/>
        <end position="486"/>
    </location>
</feature>
<feature type="transmembrane region" description="Helical" evidence="6">
    <location>
        <begin position="161"/>
        <end position="183"/>
    </location>
</feature>
<keyword evidence="5 6" id="KW-0472">Membrane</keyword>
<feature type="transmembrane region" description="Helical" evidence="6">
    <location>
        <begin position="98"/>
        <end position="121"/>
    </location>
</feature>
<sequence length="498" mass="53940">MSKRNIFIVTAALLLSNAMGGIDSTIVNTAMPAIIADLHGIEYMGWLVAIFLLGTAVSTPLWSKIGERLGNKRAYQLAALFFVLGSFLQGHAPSMVFLIISRAIAGIGNGGMISLPYIIYAELYADPRRRMKVLGLVSASFSTATIIGPLVGGYIVDNFGWHWVFYINVPIGLLSAILVQIFFNEKRRQSNGRAVDYMGAGLLVVGLTVLLTATELIGEASATVVLVMFAVAILVLGVMMRVELHAEDPIIPARLFNNRALLIDFVLFMIIWGAFMGIVTYVPMWAQALLGTTALIGGATQIPSSFANFGGSSLVAPLRSKISPQQVIALGTWTLVGAFVIMVLMGVHGAYWLLLVAGFCQGFGNGMCFNELQVKVQMDAVMEDVPAATSFSFLIRMLAQTFTSSIFGIIMNSALRRGVQASHGQITMGMMNKLSNSESAKFLPQHLMPQMRNIMHNGLHNIMMLSLIMMLVAAAINGWALVLEKRKRDAKRLAAKAA</sequence>
<accession>A0ABY7WXY8</accession>
<evidence type="ECO:0000259" key="7">
    <source>
        <dbReference type="PROSITE" id="PS50850"/>
    </source>
</evidence>
<feature type="transmembrane region" description="Helical" evidence="6">
    <location>
        <begin position="133"/>
        <end position="155"/>
    </location>
</feature>
<feature type="transmembrane region" description="Helical" evidence="6">
    <location>
        <begin position="462"/>
        <end position="483"/>
    </location>
</feature>
<dbReference type="Pfam" id="PF07690">
    <property type="entry name" value="MFS_1"/>
    <property type="match status" value="1"/>
</dbReference>
<feature type="transmembrane region" description="Helical" evidence="6">
    <location>
        <begin position="74"/>
        <end position="92"/>
    </location>
</feature>
<feature type="transmembrane region" description="Helical" evidence="6">
    <location>
        <begin position="351"/>
        <end position="372"/>
    </location>
</feature>
<evidence type="ECO:0000313" key="8">
    <source>
        <dbReference type="EMBL" id="WDF82795.1"/>
    </source>
</evidence>
<name>A0ABY7WXY8_9LACO</name>
<feature type="transmembrane region" description="Helical" evidence="6">
    <location>
        <begin position="393"/>
        <end position="415"/>
    </location>
</feature>
<evidence type="ECO:0000256" key="1">
    <source>
        <dbReference type="ARBA" id="ARBA00004651"/>
    </source>
</evidence>
<dbReference type="PROSITE" id="PS50850">
    <property type="entry name" value="MFS"/>
    <property type="match status" value="1"/>
</dbReference>
<evidence type="ECO:0000256" key="4">
    <source>
        <dbReference type="ARBA" id="ARBA00022989"/>
    </source>
</evidence>